<name>A0A6L9E7N9_9FLAO</name>
<feature type="transmembrane region" description="Helical" evidence="6">
    <location>
        <begin position="85"/>
        <end position="107"/>
    </location>
</feature>
<dbReference type="GO" id="GO:0005886">
    <property type="term" value="C:plasma membrane"/>
    <property type="evidence" value="ECO:0007669"/>
    <property type="project" value="UniProtKB-SubCell"/>
</dbReference>
<comment type="caution">
    <text evidence="7">The sequence shown here is derived from an EMBL/GenBank/DDBJ whole genome shotgun (WGS) entry which is preliminary data.</text>
</comment>
<keyword evidence="2" id="KW-1003">Cell membrane</keyword>
<keyword evidence="4 6" id="KW-1133">Transmembrane helix</keyword>
<feature type="transmembrane region" description="Helical" evidence="6">
    <location>
        <begin position="231"/>
        <end position="251"/>
    </location>
</feature>
<dbReference type="PANTHER" id="PTHR32196:SF72">
    <property type="entry name" value="RIBOSE IMPORT PERMEASE PROTEIN RBSC"/>
    <property type="match status" value="1"/>
</dbReference>
<evidence type="ECO:0000313" key="7">
    <source>
        <dbReference type="EMBL" id="NAS10622.1"/>
    </source>
</evidence>
<dbReference type="PANTHER" id="PTHR32196">
    <property type="entry name" value="ABC TRANSPORTER PERMEASE PROTEIN YPHD-RELATED-RELATED"/>
    <property type="match status" value="1"/>
</dbReference>
<feature type="transmembrane region" description="Helical" evidence="6">
    <location>
        <begin position="12"/>
        <end position="30"/>
    </location>
</feature>
<evidence type="ECO:0000256" key="1">
    <source>
        <dbReference type="ARBA" id="ARBA00004651"/>
    </source>
</evidence>
<feature type="transmembrane region" description="Helical" evidence="6">
    <location>
        <begin position="258"/>
        <end position="278"/>
    </location>
</feature>
<dbReference type="EMBL" id="WXYO01000001">
    <property type="protein sequence ID" value="NAS10622.1"/>
    <property type="molecule type" value="Genomic_DNA"/>
</dbReference>
<protein>
    <submittedName>
        <fullName evidence="7">Ribose ABC transporter permease</fullName>
    </submittedName>
</protein>
<evidence type="ECO:0000256" key="6">
    <source>
        <dbReference type="SAM" id="Phobius"/>
    </source>
</evidence>
<dbReference type="AlphaFoldDB" id="A0A6L9E7N9"/>
<dbReference type="InterPro" id="IPR001851">
    <property type="entry name" value="ABC_transp_permease"/>
</dbReference>
<comment type="subcellular location">
    <subcellularLocation>
        <location evidence="1">Cell membrane</location>
        <topology evidence="1">Multi-pass membrane protein</topology>
    </subcellularLocation>
</comment>
<keyword evidence="8" id="KW-1185">Reference proteome</keyword>
<accession>A0A6L9E7N9</accession>
<dbReference type="GO" id="GO:0022857">
    <property type="term" value="F:transmembrane transporter activity"/>
    <property type="evidence" value="ECO:0007669"/>
    <property type="project" value="InterPro"/>
</dbReference>
<evidence type="ECO:0000256" key="2">
    <source>
        <dbReference type="ARBA" id="ARBA00022475"/>
    </source>
</evidence>
<feature type="transmembrane region" description="Helical" evidence="6">
    <location>
        <begin position="114"/>
        <end position="131"/>
    </location>
</feature>
<feature type="transmembrane region" description="Helical" evidence="6">
    <location>
        <begin position="201"/>
        <end position="225"/>
    </location>
</feature>
<evidence type="ECO:0000256" key="5">
    <source>
        <dbReference type="ARBA" id="ARBA00023136"/>
    </source>
</evidence>
<proteinExistence type="predicted"/>
<evidence type="ECO:0000256" key="4">
    <source>
        <dbReference type="ARBA" id="ARBA00022989"/>
    </source>
</evidence>
<gene>
    <name evidence="7" type="primary">rbsC</name>
    <name evidence="7" type="ORF">GTQ38_01320</name>
</gene>
<feature type="transmembrane region" description="Helical" evidence="6">
    <location>
        <begin position="284"/>
        <end position="302"/>
    </location>
</feature>
<feature type="transmembrane region" description="Helical" evidence="6">
    <location>
        <begin position="151"/>
        <end position="172"/>
    </location>
</feature>
<dbReference type="Pfam" id="PF02653">
    <property type="entry name" value="BPD_transp_2"/>
    <property type="match status" value="1"/>
</dbReference>
<reference evidence="7 8" key="1">
    <citation type="submission" date="2020-01" db="EMBL/GenBank/DDBJ databases">
        <title>Bacteria diversity of Porities sp.</title>
        <authorList>
            <person name="Wang G."/>
        </authorList>
    </citation>
    <scope>NUCLEOTIDE SEQUENCE [LARGE SCALE GENOMIC DNA]</scope>
    <source>
        <strain evidence="7 8">R33</strain>
    </source>
</reference>
<dbReference type="RefSeq" id="WP_161433421.1">
    <property type="nucleotide sequence ID" value="NZ_WXYO01000001.1"/>
</dbReference>
<dbReference type="CDD" id="cd06579">
    <property type="entry name" value="TM_PBP1_transp_AraH_like"/>
    <property type="match status" value="1"/>
</dbReference>
<sequence>MQRLLDNSTMVLFALTVLFFSLLSPEFFSFNNFFNILVQGAALAILATGMTFVLLTAGIDLSVGSIMFLVGVISGKMVVSGLPLWFAGVIVLGIGLAFGFVNALFIFRLKVIPFIVTLATFYAGRGLGLLISDTRAINLPESLLKLGSGKIWGIPVPILLMLIVVFLAYFILTRTNFGKHVYAVGHDPEKSRKAGISVNRVLLKVYLICGFCAALGGLVAISQLGAISPTFGLQSEFMAIAAAILGGTSLFGGRGSVFPGTLIGVLLIQSIQNGLVMINADPYLHPLITGSIIFLIVMIDSLQNMRRKKAKKLGLN</sequence>
<organism evidence="7 8">
    <name type="scientific">Poritiphilus flavus</name>
    <dbReference type="NCBI Taxonomy" id="2697053"/>
    <lineage>
        <taxon>Bacteria</taxon>
        <taxon>Pseudomonadati</taxon>
        <taxon>Bacteroidota</taxon>
        <taxon>Flavobacteriia</taxon>
        <taxon>Flavobacteriales</taxon>
        <taxon>Flavobacteriaceae</taxon>
        <taxon>Poritiphilus</taxon>
    </lineage>
</organism>
<feature type="transmembrane region" description="Helical" evidence="6">
    <location>
        <begin position="61"/>
        <end position="79"/>
    </location>
</feature>
<keyword evidence="3 6" id="KW-0812">Transmembrane</keyword>
<evidence type="ECO:0000313" key="8">
    <source>
        <dbReference type="Proteomes" id="UP000475249"/>
    </source>
</evidence>
<keyword evidence="5 6" id="KW-0472">Membrane</keyword>
<evidence type="ECO:0000256" key="3">
    <source>
        <dbReference type="ARBA" id="ARBA00022692"/>
    </source>
</evidence>
<dbReference type="Proteomes" id="UP000475249">
    <property type="component" value="Unassembled WGS sequence"/>
</dbReference>